<evidence type="ECO:0000313" key="5">
    <source>
        <dbReference type="Proteomes" id="UP001140453"/>
    </source>
</evidence>
<feature type="chain" id="PRO_5040795777" evidence="3">
    <location>
        <begin position="19"/>
        <end position="270"/>
    </location>
</feature>
<dbReference type="PRINTS" id="PR00977">
    <property type="entry name" value="SCYTLDPTASE"/>
</dbReference>
<dbReference type="CDD" id="cd13426">
    <property type="entry name" value="Peptidase_G1"/>
    <property type="match status" value="1"/>
</dbReference>
<protein>
    <submittedName>
        <fullName evidence="4">Uncharacterized protein</fullName>
    </submittedName>
</protein>
<dbReference type="PANTHER" id="PTHR37536:SF1">
    <property type="entry name" value="ASPERGILLOPEPSIN, PUTAITVE (AFU_ORTHOLOGUE AFUA_7G01200)"/>
    <property type="match status" value="1"/>
</dbReference>
<dbReference type="GO" id="GO:0070007">
    <property type="term" value="F:glutamic-type endopeptidase activity"/>
    <property type="evidence" value="ECO:0007669"/>
    <property type="project" value="InterPro"/>
</dbReference>
<gene>
    <name evidence="4" type="ORF">N0V93_008836</name>
</gene>
<feature type="active site" description="Proton acceptor" evidence="1">
    <location>
        <position position="205"/>
    </location>
</feature>
<sequence>MKFTTLALLATGAELALGARLTEKRRANHAAKFAQRANQRHSSPRIEADDVKYNETSHVSYSTNWAGSVYTSTKITGVTGTIVVPTPSAGDASGVKAALEGYCASAWVGIDGDTCDTAILQTGVDFCYQDGDVSFDAWYEWYPDYAYDFTLDISAGDTIVMTVEATSVSKGTATIENTTTGKTVDYSWTTSEGDLCEYDAEWIVEDFEEGLSLVPFANFDSVEFTEAYATKSSGTTVEAGSGSIIDIRQSGTVYTSCSATGETVTCTYEG</sequence>
<evidence type="ECO:0000256" key="1">
    <source>
        <dbReference type="PIRSR" id="PIRSR600250-50"/>
    </source>
</evidence>
<accession>A0A9W8YNS8</accession>
<dbReference type="InterPro" id="IPR013320">
    <property type="entry name" value="ConA-like_dom_sf"/>
</dbReference>
<evidence type="ECO:0000256" key="2">
    <source>
        <dbReference type="PIRSR" id="PIRSR600250-51"/>
    </source>
</evidence>
<dbReference type="AlphaFoldDB" id="A0A9W8YNS8"/>
<dbReference type="PANTHER" id="PTHR37536">
    <property type="entry name" value="PUTATIVE (AFU_ORTHOLOGUE AFUA_3G02970)-RELATED"/>
    <property type="match status" value="1"/>
</dbReference>
<feature type="disulfide bond" evidence="2">
    <location>
        <begin position="103"/>
        <end position="127"/>
    </location>
</feature>
<evidence type="ECO:0000313" key="4">
    <source>
        <dbReference type="EMBL" id="KAJ4388229.1"/>
    </source>
</evidence>
<proteinExistence type="predicted"/>
<dbReference type="EMBL" id="JAPEVB010000005">
    <property type="protein sequence ID" value="KAJ4388229.1"/>
    <property type="molecule type" value="Genomic_DNA"/>
</dbReference>
<dbReference type="InterPro" id="IPR000250">
    <property type="entry name" value="Peptidase_G1"/>
</dbReference>
<dbReference type="SUPFAM" id="SSF49899">
    <property type="entry name" value="Concanavalin A-like lectins/glucanases"/>
    <property type="match status" value="1"/>
</dbReference>
<evidence type="ECO:0000256" key="3">
    <source>
        <dbReference type="SAM" id="SignalP"/>
    </source>
</evidence>
<dbReference type="InterPro" id="IPR038656">
    <property type="entry name" value="Peptidase_G1_sf"/>
</dbReference>
<dbReference type="OrthoDB" id="2862635at2759"/>
<keyword evidence="5" id="KW-1185">Reference proteome</keyword>
<dbReference type="Gene3D" id="2.60.120.700">
    <property type="entry name" value="Peptidase G1"/>
    <property type="match status" value="1"/>
</dbReference>
<keyword evidence="3" id="KW-0732">Signal</keyword>
<keyword evidence="2" id="KW-1015">Disulfide bond</keyword>
<dbReference type="Pfam" id="PF01828">
    <property type="entry name" value="Peptidase_A4"/>
    <property type="match status" value="1"/>
</dbReference>
<feature type="disulfide bond" evidence="2">
    <location>
        <begin position="115"/>
        <end position="196"/>
    </location>
</feature>
<name>A0A9W8YNS8_9PEZI</name>
<comment type="caution">
    <text evidence="4">The sequence shown here is derived from an EMBL/GenBank/DDBJ whole genome shotgun (WGS) entry which is preliminary data.</text>
</comment>
<dbReference type="GO" id="GO:0006508">
    <property type="term" value="P:proteolysis"/>
    <property type="evidence" value="ECO:0007669"/>
    <property type="project" value="InterPro"/>
</dbReference>
<dbReference type="Proteomes" id="UP001140453">
    <property type="component" value="Unassembled WGS sequence"/>
</dbReference>
<reference evidence="4" key="1">
    <citation type="submission" date="2022-10" db="EMBL/GenBank/DDBJ databases">
        <title>Tapping the CABI collections for fungal endophytes: first genome assemblies for Collariella, Neodidymelliopsis, Ascochyta clinopodiicola, Didymella pomorum, Didymosphaeria variabile, Neocosmospora piperis and Neocucurbitaria cava.</title>
        <authorList>
            <person name="Hill R."/>
        </authorList>
    </citation>
    <scope>NUCLEOTIDE SEQUENCE</scope>
    <source>
        <strain evidence="4">IMI 355082</strain>
    </source>
</reference>
<feature type="signal peptide" evidence="3">
    <location>
        <begin position="1"/>
        <end position="18"/>
    </location>
</feature>
<organism evidence="4 5">
    <name type="scientific">Gnomoniopsis smithogilvyi</name>
    <dbReference type="NCBI Taxonomy" id="1191159"/>
    <lineage>
        <taxon>Eukaryota</taxon>
        <taxon>Fungi</taxon>
        <taxon>Dikarya</taxon>
        <taxon>Ascomycota</taxon>
        <taxon>Pezizomycotina</taxon>
        <taxon>Sordariomycetes</taxon>
        <taxon>Sordariomycetidae</taxon>
        <taxon>Diaporthales</taxon>
        <taxon>Gnomoniaceae</taxon>
        <taxon>Gnomoniopsis</taxon>
    </lineage>
</organism>